<proteinExistence type="predicted"/>
<dbReference type="PANTHER" id="PTHR37804:SF1">
    <property type="entry name" value="CDAA REGULATORY PROTEIN CDAR"/>
    <property type="match status" value="1"/>
</dbReference>
<dbReference type="PANTHER" id="PTHR37804">
    <property type="entry name" value="CDAA REGULATORY PROTEIN CDAR"/>
    <property type="match status" value="1"/>
</dbReference>
<dbReference type="Gene3D" id="2.170.120.30">
    <property type="match status" value="1"/>
</dbReference>
<dbReference type="EMBL" id="CP110232">
    <property type="protein sequence ID" value="WEG72800.1"/>
    <property type="molecule type" value="Genomic_DNA"/>
</dbReference>
<dbReference type="Gene3D" id="2.170.120.40">
    <property type="entry name" value="YbbR-like domain"/>
    <property type="match status" value="2"/>
</dbReference>
<dbReference type="RefSeq" id="WP_275468602.1">
    <property type="nucleotide sequence ID" value="NZ_CP110232.1"/>
</dbReference>
<dbReference type="KEGG" id="vie:OL234_07360"/>
<keyword evidence="2" id="KW-1185">Reference proteome</keyword>
<evidence type="ECO:0000313" key="1">
    <source>
        <dbReference type="EMBL" id="WEG72800.1"/>
    </source>
</evidence>
<evidence type="ECO:0000313" key="2">
    <source>
        <dbReference type="Proteomes" id="UP001179647"/>
    </source>
</evidence>
<protein>
    <submittedName>
        <fullName evidence="1">CdaR family protein</fullName>
    </submittedName>
</protein>
<dbReference type="InterPro" id="IPR012505">
    <property type="entry name" value="YbbR"/>
</dbReference>
<dbReference type="AlphaFoldDB" id="A0AAF0CTR2"/>
<gene>
    <name evidence="1" type="ORF">OL234_07360</name>
</gene>
<name>A0AAF0CTR2_9ENTE</name>
<dbReference type="Proteomes" id="UP001179647">
    <property type="component" value="Chromosome"/>
</dbReference>
<sequence length="318" mass="35561">MEKIVQSRWFTKVIALIFALLLFFNANSTRPNKQIETGPSLAAVAEKVPINLKYDEKKYFVSGYESTTTVYLKSSNRVLLDSESHDQTRKFTVEADLTRFEEGTYEVPISIQNLNPGVQGTLADRTIHVTLEKRSSKKVSVTPKINDNLLKHGYTLEGIKVTPEVVKVTGGKKTLKKIKRVEATLSDDRDLSENLSKRVDLIAVDEDGNALSVVMTPNTATMTVEISAPTKMVPIKVKRSGTLPNGIKSFEFKPEIKEVRLQGAMETLDKVNEIELSINTSEVTEEFKETYRLPTQAGIEMSPNNVKVKVIPIKESKE</sequence>
<dbReference type="InterPro" id="IPR053154">
    <property type="entry name" value="c-di-AMP_regulator"/>
</dbReference>
<dbReference type="Pfam" id="PF07949">
    <property type="entry name" value="YbbR"/>
    <property type="match status" value="3"/>
</dbReference>
<accession>A0AAF0CTR2</accession>
<reference evidence="1" key="1">
    <citation type="submission" date="2022-10" db="EMBL/GenBank/DDBJ databases">
        <title>Vagococcus sp. isolated from poultry meat.</title>
        <authorList>
            <person name="Johansson P."/>
            <person name="Bjorkroth J."/>
        </authorList>
    </citation>
    <scope>NUCLEOTIDE SEQUENCE</scope>
    <source>
        <strain evidence="1">STAA11</strain>
    </source>
</reference>
<organism evidence="1 2">
    <name type="scientific">Vagococcus intermedius</name>
    <dbReference type="NCBI Taxonomy" id="2991418"/>
    <lineage>
        <taxon>Bacteria</taxon>
        <taxon>Bacillati</taxon>
        <taxon>Bacillota</taxon>
        <taxon>Bacilli</taxon>
        <taxon>Lactobacillales</taxon>
        <taxon>Enterococcaceae</taxon>
        <taxon>Vagococcus</taxon>
    </lineage>
</organism>